<keyword evidence="8" id="KW-0175">Coiled coil</keyword>
<sequence>MTKQDFPVSSFWRLLAMNLPEWKQASMGCLSAILFAMGKHLTKQVEKMMFSKILTFEVGWFDKNQNCIGAICSWLAKDANVQESERQVQSLLCETKRLKEENDELRAQVSSSSPLTADYLSASEQHPDRMTRHLFPGT</sequence>
<organism evidence="9">
    <name type="scientific">Vitis vinifera</name>
    <name type="common">Grape</name>
    <dbReference type="NCBI Taxonomy" id="29760"/>
    <lineage>
        <taxon>Eukaryota</taxon>
        <taxon>Viridiplantae</taxon>
        <taxon>Streptophyta</taxon>
        <taxon>Embryophyta</taxon>
        <taxon>Tracheophyta</taxon>
        <taxon>Spermatophyta</taxon>
        <taxon>Magnoliopsida</taxon>
        <taxon>eudicotyledons</taxon>
        <taxon>Gunneridae</taxon>
        <taxon>Pentapetalae</taxon>
        <taxon>rosids</taxon>
        <taxon>Vitales</taxon>
        <taxon>Vitaceae</taxon>
        <taxon>Viteae</taxon>
        <taxon>Vitis</taxon>
    </lineage>
</organism>
<keyword evidence="3" id="KW-0812">Transmembrane</keyword>
<evidence type="ECO:0000313" key="9">
    <source>
        <dbReference type="EMBL" id="CAN63834.1"/>
    </source>
</evidence>
<gene>
    <name evidence="9" type="ORF">VITISV_036108</name>
</gene>
<keyword evidence="4" id="KW-0677">Repeat</keyword>
<keyword evidence="2" id="KW-0813">Transport</keyword>
<keyword evidence="6" id="KW-0472">Membrane</keyword>
<dbReference type="GO" id="GO:0016020">
    <property type="term" value="C:membrane"/>
    <property type="evidence" value="ECO:0007669"/>
    <property type="project" value="InterPro"/>
</dbReference>
<dbReference type="PANTHER" id="PTHR45136">
    <property type="entry name" value="ABC TRANSPORTER DOMAIN-CONTAINING PROTEIN"/>
    <property type="match status" value="1"/>
</dbReference>
<evidence type="ECO:0000256" key="3">
    <source>
        <dbReference type="ARBA" id="ARBA00022692"/>
    </source>
</evidence>
<evidence type="ECO:0000256" key="2">
    <source>
        <dbReference type="ARBA" id="ARBA00022448"/>
    </source>
</evidence>
<dbReference type="AlphaFoldDB" id="A5BTE7"/>
<dbReference type="InterPro" id="IPR036640">
    <property type="entry name" value="ABC1_TM_sf"/>
</dbReference>
<dbReference type="GO" id="GO:0005524">
    <property type="term" value="F:ATP binding"/>
    <property type="evidence" value="ECO:0007669"/>
    <property type="project" value="InterPro"/>
</dbReference>
<evidence type="ECO:0000256" key="5">
    <source>
        <dbReference type="ARBA" id="ARBA00022989"/>
    </source>
</evidence>
<evidence type="ECO:0000256" key="8">
    <source>
        <dbReference type="SAM" id="Coils"/>
    </source>
</evidence>
<keyword evidence="5" id="KW-1133">Transmembrane helix</keyword>
<keyword evidence="7" id="KW-0325">Glycoprotein</keyword>
<dbReference type="PANTHER" id="PTHR45136:SF2">
    <property type="entry name" value="ABC TRANSPORTER DOMAIN-CONTAINING PROTEIN"/>
    <property type="match status" value="1"/>
</dbReference>
<evidence type="ECO:0000256" key="1">
    <source>
        <dbReference type="ARBA" id="ARBA00007577"/>
    </source>
</evidence>
<comment type="similarity">
    <text evidence="1">Belongs to the ABC transporter superfamily. ABCB family. Multidrug resistance exporter (TC 3.A.1.201) subfamily.</text>
</comment>
<evidence type="ECO:0000256" key="7">
    <source>
        <dbReference type="ARBA" id="ARBA00023180"/>
    </source>
</evidence>
<dbReference type="EMBL" id="AM470465">
    <property type="protein sequence ID" value="CAN63834.1"/>
    <property type="molecule type" value="Genomic_DNA"/>
</dbReference>
<name>A5BTE7_VITVI</name>
<feature type="coiled-coil region" evidence="8">
    <location>
        <begin position="81"/>
        <end position="108"/>
    </location>
</feature>
<reference evidence="9" key="1">
    <citation type="journal article" date="2007" name="PLoS ONE">
        <title>The first genome sequence of an elite grapevine cultivar (Pinot noir Vitis vinifera L.): coping with a highly heterozygous genome.</title>
        <authorList>
            <person name="Velasco R."/>
            <person name="Zharkikh A."/>
            <person name="Troggio M."/>
            <person name="Cartwright D.A."/>
            <person name="Cestaro A."/>
            <person name="Pruss D."/>
            <person name="Pindo M."/>
            <person name="FitzGerald L.M."/>
            <person name="Vezzulli S."/>
            <person name="Reid J."/>
            <person name="Malacarne G."/>
            <person name="Iliev D."/>
            <person name="Coppola G."/>
            <person name="Wardell B."/>
            <person name="Micheletti D."/>
            <person name="Macalma T."/>
            <person name="Facci M."/>
            <person name="Mitchell J.T."/>
            <person name="Perazzolli M."/>
            <person name="Eldredge G."/>
            <person name="Gatto P."/>
            <person name="Oyzerski R."/>
            <person name="Moretto M."/>
            <person name="Gutin N."/>
            <person name="Stefanini M."/>
            <person name="Chen Y."/>
            <person name="Segala C."/>
            <person name="Davenport C."/>
            <person name="Dematte L."/>
            <person name="Mraz A."/>
            <person name="Battilana J."/>
            <person name="Stormo K."/>
            <person name="Costa F."/>
            <person name="Tao Q."/>
            <person name="Si-Ammour A."/>
            <person name="Harkins T."/>
            <person name="Lackey A."/>
            <person name="Perbost C."/>
            <person name="Taillon B."/>
            <person name="Stella A."/>
            <person name="Solovyev V."/>
            <person name="Fawcett J.A."/>
            <person name="Sterck L."/>
            <person name="Vandepoele K."/>
            <person name="Grando S.M."/>
            <person name="Toppo S."/>
            <person name="Moser C."/>
            <person name="Lanchbury J."/>
            <person name="Bogden R."/>
            <person name="Skolnick M."/>
            <person name="Sgaramella V."/>
            <person name="Bhatnagar S.K."/>
            <person name="Fontana P."/>
            <person name="Gutin A."/>
            <person name="Van de Peer Y."/>
            <person name="Salamini F."/>
            <person name="Viola R."/>
        </authorList>
    </citation>
    <scope>NUCLEOTIDE SEQUENCE</scope>
</reference>
<accession>A5BTE7</accession>
<protein>
    <submittedName>
        <fullName evidence="9">Uncharacterized protein</fullName>
    </submittedName>
</protein>
<dbReference type="Gene3D" id="1.20.1560.10">
    <property type="entry name" value="ABC transporter type 1, transmembrane domain"/>
    <property type="match status" value="1"/>
</dbReference>
<evidence type="ECO:0000256" key="6">
    <source>
        <dbReference type="ARBA" id="ARBA00023136"/>
    </source>
</evidence>
<proteinExistence type="inferred from homology"/>
<evidence type="ECO:0000256" key="4">
    <source>
        <dbReference type="ARBA" id="ARBA00022737"/>
    </source>
</evidence>